<dbReference type="RefSeq" id="WP_091910363.1">
    <property type="nucleotide sequence ID" value="NZ_FNLO01000009.1"/>
</dbReference>
<accession>A0A1H2PS94</accession>
<evidence type="ECO:0000313" key="3">
    <source>
        <dbReference type="Proteomes" id="UP000243719"/>
    </source>
</evidence>
<sequence>MTSTAISAQHSTLRVDAGTSTAPAMTKVGNLKSFSGMDGTATDIDVTDLDSTAKEKRVGLQDWGNASLEVNVNYDDAGQQELLTAKRDGKARDFELDLPDGTLVKFRAYVKSFPIAAAVDGVLTATISLSIDGDITITPGAGE</sequence>
<name>A0A1H2PS94_9BURK</name>
<evidence type="ECO:0000259" key="1">
    <source>
        <dbReference type="Pfam" id="PF16461"/>
    </source>
</evidence>
<proteinExistence type="predicted"/>
<reference evidence="3" key="1">
    <citation type="submission" date="2016-09" db="EMBL/GenBank/DDBJ databases">
        <authorList>
            <person name="Varghese N."/>
            <person name="Submissions S."/>
        </authorList>
    </citation>
    <scope>NUCLEOTIDE SEQUENCE [LARGE SCALE GENOMIC DNA]</scope>
    <source>
        <strain evidence="3">JS23</strain>
    </source>
</reference>
<dbReference type="Proteomes" id="UP000243719">
    <property type="component" value="Unassembled WGS sequence"/>
</dbReference>
<dbReference type="EMBL" id="FNLO01000009">
    <property type="protein sequence ID" value="SDV49820.1"/>
    <property type="molecule type" value="Genomic_DNA"/>
</dbReference>
<keyword evidence="3" id="KW-1185">Reference proteome</keyword>
<protein>
    <submittedName>
        <fullName evidence="2">Predicted secreted protein</fullName>
    </submittedName>
</protein>
<organism evidence="2 3">
    <name type="scientific">Chitinasiproducens palmae</name>
    <dbReference type="NCBI Taxonomy" id="1770053"/>
    <lineage>
        <taxon>Bacteria</taxon>
        <taxon>Pseudomonadati</taxon>
        <taxon>Pseudomonadota</taxon>
        <taxon>Betaproteobacteria</taxon>
        <taxon>Burkholderiales</taxon>
        <taxon>Burkholderiaceae</taxon>
        <taxon>Chitinasiproducens</taxon>
    </lineage>
</organism>
<evidence type="ECO:0000313" key="2">
    <source>
        <dbReference type="EMBL" id="SDV49820.1"/>
    </source>
</evidence>
<feature type="domain" description="Lambda phage tail tube protein N-terminal" evidence="1">
    <location>
        <begin position="25"/>
        <end position="135"/>
    </location>
</feature>
<dbReference type="AlphaFoldDB" id="A0A1H2PS94"/>
<dbReference type="InterPro" id="IPR032494">
    <property type="entry name" value="Phage_TTP_N"/>
</dbReference>
<dbReference type="Gene3D" id="4.10.410.40">
    <property type="match status" value="1"/>
</dbReference>
<dbReference type="STRING" id="1770053.SAMN05216551_109166"/>
<gene>
    <name evidence="2" type="ORF">SAMN05216551_109166</name>
</gene>
<dbReference type="OrthoDB" id="9025082at2"/>
<dbReference type="Pfam" id="PF16461">
    <property type="entry name" value="Phage_TTP_12"/>
    <property type="match status" value="1"/>
</dbReference>